<gene>
    <name evidence="2" type="ORF">BFC18_01720</name>
</gene>
<name>A0A1E7ZGF4_9ALTE</name>
<dbReference type="RefSeq" id="WP_139138916.1">
    <property type="nucleotide sequence ID" value="NZ_MDHN01000003.1"/>
</dbReference>
<feature type="chain" id="PRO_5009209867" evidence="1">
    <location>
        <begin position="24"/>
        <end position="1226"/>
    </location>
</feature>
<dbReference type="STRING" id="1656094.BFC18_01720"/>
<sequence length="1226" mass="132913">MAAKGLLQSLLLSAFLFPLTSHATTFVKGNIDAPSGNNTSFTIKGWACQTERNQSINVHVYSGGRAGLGGRFLTSATANKSSAQGIANACNNSVTTNNRFSINLTQEQIYQHRGREIFVHGISVAGTPNEAIAGSGKYKMPLPPVSNVVGNIDALYQSGSKTFVKGWACQQYLDKPIKIHIFAGGQSGNGTLIKSLTANKSSGTNIASACKATGKTYYFNTEIPASHVTAHAGKAIYVHGISPFKTGNRLISKSGVFKLPKIELTDSIKKAALSDLEEYTFEPFYAGQMKGLEAVNVSKSGNSLELSAKLLERALVRLGGGANSIAIDNFKVVRGRIRVNVATLKDWLGVESESYIKLILSHAGLGPTKKSLNGIVYYEFTHHWVNLGGKDIDPTLKRHSKIEKLNMHDDAGVDTQQSASSVFNGSKRGGNGEFYPDVVQLDELLYENEEGVAEYLNSSNVVYGDYISQRKPVGSLKGYSYSSGLPYEIITREELMTLSSRSDPFSFVPEDYKHKIKIEAVTDGFYGLKNIFINVSEATQKSLFIDYVPSDSTMEAKINGFGGILNSPYTATTTKDSIYLKPRVRLGEETVATSIVSLMAGRTQNLTVSFCLGTVCDSKVEHEISVGGVHAIALDAININPDLIAEAPEQLDTLAKEYASNLLDSRFSGPMLSHLGRLYHRHLDIEADRASSVSGALIYNTINEAIISLNLSTRNEGGKKILSLGSRQIDAPRLKYSVAPTSVDNNFSQAPILFGLGVTASSLEHSLFAKTLGWQTESTMSVLRYAGMNEEPIFVLSKSNFDALKSKLSYDTSTINTFKQAVNSGYLIIAPQGPQTILGRPYTAYIRLHQDTGGGRYMINGVNGGIGMLDDLSLYETNRTLGDYVDSFSNFVPIAGSAVLDGILMGDRNEKLYETTLEMEIADASSTVTEWVVVGDIRNIAYDLYDFSEGQGSYLNLGVSVIAVLPYGDVAKTGYKYTDKALSAAGLITFKTKLINVSDKADVIVGNLGRFSDKIISTTTDKLHGISVGITVAKRGDIEFKNITVSDRSGYENAIGKSLGSNPTDQQKGVFTEFAGRDYAQKYLNWECIYCVKDTVPQGVDNIFKDEYGNYIIQETKWISAATNVGSGSLSDWTSNGQKYKQMSEEWIFGVNNRGDNSALSRSNLPTGLLPQLLKARAEGKIRTQLVVMKPKHLGAGVTKGLSSHKQLGANAGLPLNDIVIIELGN</sequence>
<dbReference type="Proteomes" id="UP000175691">
    <property type="component" value="Unassembled WGS sequence"/>
</dbReference>
<feature type="signal peptide" evidence="1">
    <location>
        <begin position="1"/>
        <end position="23"/>
    </location>
</feature>
<dbReference type="OrthoDB" id="5438043at2"/>
<organism evidence="2 3">
    <name type="scientific">Alteromonas confluentis</name>
    <dbReference type="NCBI Taxonomy" id="1656094"/>
    <lineage>
        <taxon>Bacteria</taxon>
        <taxon>Pseudomonadati</taxon>
        <taxon>Pseudomonadota</taxon>
        <taxon>Gammaproteobacteria</taxon>
        <taxon>Alteromonadales</taxon>
        <taxon>Alteromonadaceae</taxon>
        <taxon>Alteromonas/Salinimonas group</taxon>
        <taxon>Alteromonas</taxon>
    </lineage>
</organism>
<proteinExistence type="predicted"/>
<evidence type="ECO:0000256" key="1">
    <source>
        <dbReference type="SAM" id="SignalP"/>
    </source>
</evidence>
<accession>A0A1E7ZGF4</accession>
<protein>
    <submittedName>
        <fullName evidence="2">Uncharacterized protein</fullName>
    </submittedName>
</protein>
<keyword evidence="1" id="KW-0732">Signal</keyword>
<dbReference type="AlphaFoldDB" id="A0A1E7ZGF4"/>
<comment type="caution">
    <text evidence="2">The sequence shown here is derived from an EMBL/GenBank/DDBJ whole genome shotgun (WGS) entry which is preliminary data.</text>
</comment>
<evidence type="ECO:0000313" key="3">
    <source>
        <dbReference type="Proteomes" id="UP000175691"/>
    </source>
</evidence>
<dbReference type="CDD" id="cd20702">
    <property type="entry name" value="PoNe"/>
    <property type="match status" value="1"/>
</dbReference>
<keyword evidence="3" id="KW-1185">Reference proteome</keyword>
<evidence type="ECO:0000313" key="2">
    <source>
        <dbReference type="EMBL" id="OFC72598.1"/>
    </source>
</evidence>
<dbReference type="EMBL" id="MDHN01000003">
    <property type="protein sequence ID" value="OFC72598.1"/>
    <property type="molecule type" value="Genomic_DNA"/>
</dbReference>
<reference evidence="2 3" key="1">
    <citation type="submission" date="2016-08" db="EMBL/GenBank/DDBJ databases">
        <authorList>
            <person name="Seilhamer J.J."/>
        </authorList>
    </citation>
    <scope>NUCLEOTIDE SEQUENCE [LARGE SCALE GENOMIC DNA]</scope>
    <source>
        <strain evidence="2 3">KCTC 42603</strain>
    </source>
</reference>